<feature type="region of interest" description="Disordered" evidence="1">
    <location>
        <begin position="1"/>
        <end position="75"/>
    </location>
</feature>
<evidence type="ECO:0000313" key="3">
    <source>
        <dbReference type="Proteomes" id="UP000186817"/>
    </source>
</evidence>
<dbReference type="OrthoDB" id="411183at2759"/>
<reference evidence="2 3" key="1">
    <citation type="submission" date="2016-02" db="EMBL/GenBank/DDBJ databases">
        <title>Genome analysis of coral dinoflagellate symbionts highlights evolutionary adaptations to a symbiotic lifestyle.</title>
        <authorList>
            <person name="Aranda M."/>
            <person name="Li Y."/>
            <person name="Liew Y.J."/>
            <person name="Baumgarten S."/>
            <person name="Simakov O."/>
            <person name="Wilson M."/>
            <person name="Piel J."/>
            <person name="Ashoor H."/>
            <person name="Bougouffa S."/>
            <person name="Bajic V.B."/>
            <person name="Ryu T."/>
            <person name="Ravasi T."/>
            <person name="Bayer T."/>
            <person name="Micklem G."/>
            <person name="Kim H."/>
            <person name="Bhak J."/>
            <person name="Lajeunesse T.C."/>
            <person name="Voolstra C.R."/>
        </authorList>
    </citation>
    <scope>NUCLEOTIDE SEQUENCE [LARGE SCALE GENOMIC DNA]</scope>
    <source>
        <strain evidence="2 3">CCMP2467</strain>
    </source>
</reference>
<gene>
    <name evidence="2" type="ORF">AK812_SmicGene33455</name>
</gene>
<comment type="caution">
    <text evidence="2">The sequence shown here is derived from an EMBL/GenBank/DDBJ whole genome shotgun (WGS) entry which is preliminary data.</text>
</comment>
<sequence length="1123" mass="123712">MVQANVPPPPKPPADPDAPDSMTRAKRRRLARAAKAKAAAAKEATSQGATDPAAPSGGKSTGKGLDIPSGAKTRDAQGRPVCFRYNRKACDQSKEKCSRGYHVCWFCLKNHADVMGRTNFSAAGHSPTTQPHRDVNNDPNAPNMFLALTSFSGGQVWQHDDHGAHGQFVQGQHLPGSLLDPTCGPCYLASHRLHFTLPWQGRRVLLVAFSPWYKDQDFDFSQLAALGFRVRRSPPRCLPQHVELLGHRLLLPPIPLREVSFACEASEALALEVFCGRGRLSVALRDQGLSVLPVDHRVRCTELQVVRLDLTDTNDVSVFLEMLCTANVCVAHFGPPCGTASRARERPLPPELAHITSPPLRSESSPFGLNGLTASQAARVRSANLLYVVTLVSIWILSVRGSLLSCENPSSSLFWRVADLLAQDLPDPSAWSTLEDVHFHSCMWGSSRNKRTTFRATPGLWNGLAADCDGSHEHSSWTPSVTAQGVVFPTSGEAEYPRELASAYASFALMALQTKGLKTEQSQLSSGVLRPRDLRAFTKKRVPPLLAEYWLVLPASCLPAAWPHKLLPRWAVFPKRGDKVVLISGSQDVLALKPYANQPSTLVAIKADGAKGDEPMAGVYRLPFQTLSATRNLSHPMELHLPVPDLLVRAVVNVLRVGPAHLAFHRTSVIQKIMARSEALKVREKELHESFHPDLQKVLAGKNTILWEQLLREYEFPDPGLVEEVRQGFELVGPANCSGVFPKFYKPPQQSVGKLMQQSLWRRKNTVSKCRPTGDDDADAELWNQTLQEVEQGWIDGPYWDESEVGMRLGSDDWMCTRRFPIVQEPKVRIIDDCLQSGLNSAYAAYNKLRLMDADAFVSLVLLIIKCSRHPGSKLVLDSGVVLDVRRHPGWGDGLDLLGKTLDLASAYKQLGCRPETTFNRVLVAWCPEKQMPAFFVSTALMFGATSAVFSFNRCSASLWYLAVSMGSVCCTVYFDDFPCVEPSASSGSTQDFLVGLLSTCLGRQVALQPKKNLPFSKAFTRLGVELDLAKADQGILTVRNKPDRVRELRADLSRLLEQGYIRRAEASSLHGRLNFAQGQLHGCPIKPALRFLSMVASQGWDDAYADDFKLVIGYIAACFAAD</sequence>
<evidence type="ECO:0000313" key="2">
    <source>
        <dbReference type="EMBL" id="OLP85548.1"/>
    </source>
</evidence>
<dbReference type="AlphaFoldDB" id="A0A1Q9CRI7"/>
<organism evidence="2 3">
    <name type="scientific">Symbiodinium microadriaticum</name>
    <name type="common">Dinoflagellate</name>
    <name type="synonym">Zooxanthella microadriatica</name>
    <dbReference type="NCBI Taxonomy" id="2951"/>
    <lineage>
        <taxon>Eukaryota</taxon>
        <taxon>Sar</taxon>
        <taxon>Alveolata</taxon>
        <taxon>Dinophyceae</taxon>
        <taxon>Suessiales</taxon>
        <taxon>Symbiodiniaceae</taxon>
        <taxon>Symbiodinium</taxon>
    </lineage>
</organism>
<feature type="compositionally biased region" description="Basic residues" evidence="1">
    <location>
        <begin position="24"/>
        <end position="35"/>
    </location>
</feature>
<name>A0A1Q9CRI7_SYMMI</name>
<evidence type="ECO:0000256" key="1">
    <source>
        <dbReference type="SAM" id="MobiDB-lite"/>
    </source>
</evidence>
<dbReference type="EMBL" id="LSRX01000970">
    <property type="protein sequence ID" value="OLP85548.1"/>
    <property type="molecule type" value="Genomic_DNA"/>
</dbReference>
<proteinExistence type="predicted"/>
<feature type="compositionally biased region" description="Pro residues" evidence="1">
    <location>
        <begin position="1"/>
        <end position="16"/>
    </location>
</feature>
<protein>
    <submittedName>
        <fullName evidence="2">Uncharacterized protein</fullName>
    </submittedName>
</protein>
<dbReference type="Proteomes" id="UP000186817">
    <property type="component" value="Unassembled WGS sequence"/>
</dbReference>
<accession>A0A1Q9CRI7</accession>
<feature type="non-terminal residue" evidence="2">
    <location>
        <position position="1123"/>
    </location>
</feature>
<keyword evidence="3" id="KW-1185">Reference proteome</keyword>